<evidence type="ECO:0000313" key="1">
    <source>
        <dbReference type="EMBL" id="KAK9804962.1"/>
    </source>
</evidence>
<dbReference type="EMBL" id="JALJOQ010000047">
    <property type="protein sequence ID" value="KAK9804962.1"/>
    <property type="molecule type" value="Genomic_DNA"/>
</dbReference>
<dbReference type="Proteomes" id="UP001465755">
    <property type="component" value="Unassembled WGS sequence"/>
</dbReference>
<evidence type="ECO:0000313" key="2">
    <source>
        <dbReference type="Proteomes" id="UP001465755"/>
    </source>
</evidence>
<name>A0AAW1P7Y3_9CHLO</name>
<dbReference type="AlphaFoldDB" id="A0AAW1P7Y3"/>
<organism evidence="1 2">
    <name type="scientific">Symbiochloris irregularis</name>
    <dbReference type="NCBI Taxonomy" id="706552"/>
    <lineage>
        <taxon>Eukaryota</taxon>
        <taxon>Viridiplantae</taxon>
        <taxon>Chlorophyta</taxon>
        <taxon>core chlorophytes</taxon>
        <taxon>Trebouxiophyceae</taxon>
        <taxon>Trebouxiales</taxon>
        <taxon>Trebouxiaceae</taxon>
        <taxon>Symbiochloris</taxon>
    </lineage>
</organism>
<accession>A0AAW1P7Y3</accession>
<gene>
    <name evidence="1" type="ORF">WJX73_004028</name>
</gene>
<keyword evidence="2" id="KW-1185">Reference proteome</keyword>
<protein>
    <submittedName>
        <fullName evidence="1">Uncharacterized protein</fullName>
    </submittedName>
</protein>
<sequence>MGIRAIESVDASFTLPQESEQGLHKLLSSPAFCRQAIKECRMPPDSVCEFSGMLFQPVPWTPTSTKGMPQEYEQYHSHPDYFIINVPPNFMFQAKIFNPSRLCAIFKKLQEGQVQSPS</sequence>
<comment type="caution">
    <text evidence="1">The sequence shown here is derived from an EMBL/GenBank/DDBJ whole genome shotgun (WGS) entry which is preliminary data.</text>
</comment>
<proteinExistence type="predicted"/>
<reference evidence="1 2" key="1">
    <citation type="journal article" date="2024" name="Nat. Commun.">
        <title>Phylogenomics reveals the evolutionary origins of lichenization in chlorophyte algae.</title>
        <authorList>
            <person name="Puginier C."/>
            <person name="Libourel C."/>
            <person name="Otte J."/>
            <person name="Skaloud P."/>
            <person name="Haon M."/>
            <person name="Grisel S."/>
            <person name="Petersen M."/>
            <person name="Berrin J.G."/>
            <person name="Delaux P.M."/>
            <person name="Dal Grande F."/>
            <person name="Keller J."/>
        </authorList>
    </citation>
    <scope>NUCLEOTIDE SEQUENCE [LARGE SCALE GENOMIC DNA]</scope>
    <source>
        <strain evidence="1 2">SAG 2036</strain>
    </source>
</reference>